<dbReference type="GO" id="GO:0016887">
    <property type="term" value="F:ATP hydrolysis activity"/>
    <property type="evidence" value="ECO:0007669"/>
    <property type="project" value="RHEA"/>
</dbReference>
<dbReference type="InterPro" id="IPR027417">
    <property type="entry name" value="P-loop_NTPase"/>
</dbReference>
<dbReference type="SUPFAM" id="SSF48024">
    <property type="entry name" value="N-terminal domain of DnaB helicase"/>
    <property type="match status" value="1"/>
</dbReference>
<evidence type="ECO:0000256" key="2">
    <source>
        <dbReference type="ARBA" id="ARBA00022515"/>
    </source>
</evidence>
<sequence>MSVLGSLMLDKDALYKIVDILTPQDFYKDQHRFIYDTILDLFDRHEPTDVLAVSNRLRDRGQLEEIGGTSYLTSLVNSVPTASNVTYYAEIVHRKYVLRNLISVSQEIGQLGYQESDDVNVLLDEAEKKIFSIAKGTLKQKFASVSDSLEEAWERIDTLHKGDGALRGVPTGFTELDNLLAGLQKSDFVVLAARPSVGKTTLAMDMVRHIAIKNNIPVGVFSLEMSTAQLVDRLIASEANVDLWKLRTGRLSPESDDFTRIRDTMEKLSKAPIFIDDEASNTILQMRAMARRLKAEHGLGLIVVDYLQLINTHKAADNMVQQITEISRSLKALARELDVPVLALSQLSRAVEQRSPPIPKLSDLRESGSIEQDADVVMFIYREDRYKEDSDKKNITEIHIAKHRNGPLGKVELYFNAEKVCFTNLASPGRYGVS</sequence>
<evidence type="ECO:0000256" key="7">
    <source>
        <dbReference type="ARBA" id="ARBA00022840"/>
    </source>
</evidence>
<evidence type="ECO:0000256" key="5">
    <source>
        <dbReference type="ARBA" id="ARBA00022801"/>
    </source>
</evidence>
<accession>A0A1G2G7C8</accession>
<dbReference type="NCBIfam" id="NF004384">
    <property type="entry name" value="PRK05748.1"/>
    <property type="match status" value="1"/>
</dbReference>
<dbReference type="AlphaFoldDB" id="A0A1G2G7C8"/>
<keyword evidence="4 12" id="KW-0547">Nucleotide-binding</keyword>
<dbReference type="GO" id="GO:0005829">
    <property type="term" value="C:cytosol"/>
    <property type="evidence" value="ECO:0007669"/>
    <property type="project" value="TreeGrafter"/>
</dbReference>
<keyword evidence="8 12" id="KW-0238">DNA-binding</keyword>
<comment type="function">
    <text evidence="12">The main replicative DNA helicase, it participates in initiation and elongation during chromosome replication. Travels ahead of the DNA replisome, separating dsDNA into templates for DNA synthesis. A processive ATP-dependent 5'-3' DNA helicase it has DNA-dependent ATPase activity.</text>
</comment>
<keyword evidence="3 12" id="KW-0235">DNA replication</keyword>
<evidence type="ECO:0000313" key="14">
    <source>
        <dbReference type="EMBL" id="OGZ45890.1"/>
    </source>
</evidence>
<dbReference type="InterPro" id="IPR003593">
    <property type="entry name" value="AAA+_ATPase"/>
</dbReference>
<keyword evidence="2 12" id="KW-0639">Primosome</keyword>
<dbReference type="InterPro" id="IPR036185">
    <property type="entry name" value="DNA_heli_DnaB-like_N_sf"/>
</dbReference>
<comment type="similarity">
    <text evidence="1 12">Belongs to the helicase family. DnaB subfamily.</text>
</comment>
<comment type="caution">
    <text evidence="14">The sequence shown here is derived from an EMBL/GenBank/DDBJ whole genome shotgun (WGS) entry which is preliminary data.</text>
</comment>
<dbReference type="GO" id="GO:0043139">
    <property type="term" value="F:5'-3' DNA helicase activity"/>
    <property type="evidence" value="ECO:0007669"/>
    <property type="project" value="UniProtKB-EC"/>
</dbReference>
<dbReference type="FunFam" id="3.40.50.300:FF:000351">
    <property type="entry name" value="Replicative DNA helicase"/>
    <property type="match status" value="1"/>
</dbReference>
<keyword evidence="9" id="KW-0413">Isomerase</keyword>
<evidence type="ECO:0000256" key="10">
    <source>
        <dbReference type="ARBA" id="ARBA00048954"/>
    </source>
</evidence>
<dbReference type="InterPro" id="IPR007692">
    <property type="entry name" value="DNA_helicase_DnaB"/>
</dbReference>
<organism evidence="14 15">
    <name type="scientific">Candidatus Ryanbacteria bacterium RIFCSPHIGHO2_01_FULL_48_27</name>
    <dbReference type="NCBI Taxonomy" id="1802115"/>
    <lineage>
        <taxon>Bacteria</taxon>
        <taxon>Candidatus Ryaniibacteriota</taxon>
    </lineage>
</organism>
<dbReference type="Pfam" id="PF03796">
    <property type="entry name" value="DnaB_C"/>
    <property type="match status" value="1"/>
</dbReference>
<dbReference type="Gene3D" id="1.10.860.10">
    <property type="entry name" value="DNAb Helicase, Chain A"/>
    <property type="match status" value="1"/>
</dbReference>
<keyword evidence="5 12" id="KW-0378">Hydrolase</keyword>
<evidence type="ECO:0000256" key="8">
    <source>
        <dbReference type="ARBA" id="ARBA00023125"/>
    </source>
</evidence>
<evidence type="ECO:0000256" key="12">
    <source>
        <dbReference type="RuleBase" id="RU362085"/>
    </source>
</evidence>
<dbReference type="STRING" id="1802115.A2756_01965"/>
<feature type="domain" description="SF4 helicase" evidence="13">
    <location>
        <begin position="162"/>
        <end position="429"/>
    </location>
</feature>
<comment type="catalytic activity">
    <reaction evidence="10 12">
        <text>ATP + H2O = ADP + phosphate + H(+)</text>
        <dbReference type="Rhea" id="RHEA:13065"/>
        <dbReference type="ChEBI" id="CHEBI:15377"/>
        <dbReference type="ChEBI" id="CHEBI:15378"/>
        <dbReference type="ChEBI" id="CHEBI:30616"/>
        <dbReference type="ChEBI" id="CHEBI:43474"/>
        <dbReference type="ChEBI" id="CHEBI:456216"/>
        <dbReference type="EC" id="5.6.2.3"/>
    </reaction>
</comment>
<gene>
    <name evidence="14" type="ORF">A2756_01965</name>
</gene>
<dbReference type="GO" id="GO:0006269">
    <property type="term" value="P:DNA replication, synthesis of primer"/>
    <property type="evidence" value="ECO:0007669"/>
    <property type="project" value="UniProtKB-UniRule"/>
</dbReference>
<evidence type="ECO:0000256" key="3">
    <source>
        <dbReference type="ARBA" id="ARBA00022705"/>
    </source>
</evidence>
<dbReference type="EMBL" id="MHNL01000005">
    <property type="protein sequence ID" value="OGZ45890.1"/>
    <property type="molecule type" value="Genomic_DNA"/>
</dbReference>
<proteinExistence type="inferred from homology"/>
<dbReference type="InterPro" id="IPR016136">
    <property type="entry name" value="DNA_helicase_N/primase_C"/>
</dbReference>
<dbReference type="Gene3D" id="3.40.50.300">
    <property type="entry name" value="P-loop containing nucleotide triphosphate hydrolases"/>
    <property type="match status" value="1"/>
</dbReference>
<dbReference type="CDD" id="cd00984">
    <property type="entry name" value="DnaB_C"/>
    <property type="match status" value="1"/>
</dbReference>
<dbReference type="FunFam" id="1.10.860.10:FF:000001">
    <property type="entry name" value="Replicative DNA helicase"/>
    <property type="match status" value="1"/>
</dbReference>
<keyword evidence="6 12" id="KW-0347">Helicase</keyword>
<dbReference type="PANTHER" id="PTHR30153:SF2">
    <property type="entry name" value="REPLICATIVE DNA HELICASE"/>
    <property type="match status" value="1"/>
</dbReference>
<dbReference type="Pfam" id="PF00772">
    <property type="entry name" value="DnaB"/>
    <property type="match status" value="1"/>
</dbReference>
<dbReference type="EC" id="5.6.2.3" evidence="11 12"/>
<dbReference type="PANTHER" id="PTHR30153">
    <property type="entry name" value="REPLICATIVE DNA HELICASE DNAB"/>
    <property type="match status" value="1"/>
</dbReference>
<dbReference type="SUPFAM" id="SSF52540">
    <property type="entry name" value="P-loop containing nucleoside triphosphate hydrolases"/>
    <property type="match status" value="1"/>
</dbReference>
<evidence type="ECO:0000256" key="1">
    <source>
        <dbReference type="ARBA" id="ARBA00008428"/>
    </source>
</evidence>
<dbReference type="NCBIfam" id="TIGR00665">
    <property type="entry name" value="DnaB"/>
    <property type="match status" value="1"/>
</dbReference>
<keyword evidence="7 12" id="KW-0067">ATP-binding</keyword>
<dbReference type="InterPro" id="IPR007694">
    <property type="entry name" value="DNA_helicase_DnaB-like_C"/>
</dbReference>
<dbReference type="GO" id="GO:1990077">
    <property type="term" value="C:primosome complex"/>
    <property type="evidence" value="ECO:0007669"/>
    <property type="project" value="UniProtKB-UniRule"/>
</dbReference>
<evidence type="ECO:0000256" key="11">
    <source>
        <dbReference type="NCBIfam" id="TIGR00665"/>
    </source>
</evidence>
<protein>
    <recommendedName>
        <fullName evidence="11 12">Replicative DNA helicase</fullName>
        <ecNumber evidence="11 12">5.6.2.3</ecNumber>
    </recommendedName>
</protein>
<reference evidence="14 15" key="1">
    <citation type="journal article" date="2016" name="Nat. Commun.">
        <title>Thousands of microbial genomes shed light on interconnected biogeochemical processes in an aquifer system.</title>
        <authorList>
            <person name="Anantharaman K."/>
            <person name="Brown C.T."/>
            <person name="Hug L.A."/>
            <person name="Sharon I."/>
            <person name="Castelle C.J."/>
            <person name="Probst A.J."/>
            <person name="Thomas B.C."/>
            <person name="Singh A."/>
            <person name="Wilkins M.J."/>
            <person name="Karaoz U."/>
            <person name="Brodie E.L."/>
            <person name="Williams K.H."/>
            <person name="Hubbard S.S."/>
            <person name="Banfield J.F."/>
        </authorList>
    </citation>
    <scope>NUCLEOTIDE SEQUENCE [LARGE SCALE GENOMIC DNA]</scope>
</reference>
<name>A0A1G2G7C8_9BACT</name>
<evidence type="ECO:0000256" key="4">
    <source>
        <dbReference type="ARBA" id="ARBA00022741"/>
    </source>
</evidence>
<dbReference type="GO" id="GO:0005524">
    <property type="term" value="F:ATP binding"/>
    <property type="evidence" value="ECO:0007669"/>
    <property type="project" value="UniProtKB-UniRule"/>
</dbReference>
<dbReference type="PROSITE" id="PS51199">
    <property type="entry name" value="SF4_HELICASE"/>
    <property type="match status" value="1"/>
</dbReference>
<dbReference type="SMART" id="SM00382">
    <property type="entry name" value="AAA"/>
    <property type="match status" value="1"/>
</dbReference>
<evidence type="ECO:0000259" key="13">
    <source>
        <dbReference type="PROSITE" id="PS51199"/>
    </source>
</evidence>
<dbReference type="GO" id="GO:0003677">
    <property type="term" value="F:DNA binding"/>
    <property type="evidence" value="ECO:0007669"/>
    <property type="project" value="UniProtKB-UniRule"/>
</dbReference>
<evidence type="ECO:0000313" key="15">
    <source>
        <dbReference type="Proteomes" id="UP000177785"/>
    </source>
</evidence>
<dbReference type="InterPro" id="IPR007693">
    <property type="entry name" value="DNA_helicase_DnaB-like_N"/>
</dbReference>
<evidence type="ECO:0000256" key="6">
    <source>
        <dbReference type="ARBA" id="ARBA00022806"/>
    </source>
</evidence>
<dbReference type="Proteomes" id="UP000177785">
    <property type="component" value="Unassembled WGS sequence"/>
</dbReference>
<evidence type="ECO:0000256" key="9">
    <source>
        <dbReference type="ARBA" id="ARBA00023235"/>
    </source>
</evidence>